<dbReference type="InParanoid" id="A0A5Q0BGR6"/>
<reference evidence="1 2" key="1">
    <citation type="submission" date="2019-09" db="EMBL/GenBank/DDBJ databases">
        <title>Ecophysiology of the spiral-shaped methanotroph Methylospira mobilis as revealed by the complete genome sequence.</title>
        <authorList>
            <person name="Oshkin I.Y."/>
            <person name="Dedysh S.N."/>
            <person name="Miroshnikov K."/>
            <person name="Danilova O.V."/>
            <person name="Hakobyan A."/>
            <person name="Liesack W."/>
        </authorList>
    </citation>
    <scope>NUCLEOTIDE SEQUENCE [LARGE SCALE GENOMIC DNA]</scope>
    <source>
        <strain evidence="1 2">Shm1</strain>
    </source>
</reference>
<dbReference type="OrthoDB" id="5567525at2"/>
<dbReference type="EMBL" id="CP044205">
    <property type="protein sequence ID" value="QFY43000.1"/>
    <property type="molecule type" value="Genomic_DNA"/>
</dbReference>
<dbReference type="Proteomes" id="UP000325755">
    <property type="component" value="Chromosome"/>
</dbReference>
<keyword evidence="2" id="KW-1185">Reference proteome</keyword>
<evidence type="ECO:0008006" key="3">
    <source>
        <dbReference type="Google" id="ProtNLM"/>
    </source>
</evidence>
<name>A0A5Q0BGR6_9GAMM</name>
<evidence type="ECO:0000313" key="1">
    <source>
        <dbReference type="EMBL" id="QFY43000.1"/>
    </source>
</evidence>
<evidence type="ECO:0000313" key="2">
    <source>
        <dbReference type="Proteomes" id="UP000325755"/>
    </source>
</evidence>
<sequence>MTGVAFTRQLGSESGVQLNPLRDESELPTLDNADQTFAVAMRATRGRIDKPFAVNSGNIGKKLGSGESIRLSALNEAWVQVWEAVNRGAYNAIVQRLITNAAVIKWAVVTLPDSAPDAPAFSVSAIDPAPPYLLAIKHLECHNDGIKLAFHADESRSGGVLTENSKITLRIFDSADILLYEFRGSLDPAARDDFGNSAFLPDVVSGITDAVEIEVGATTAIAITSNAYGYDAAGKEKWVKSDLLMCFDEGGKAYSTQDYHNARDKLQRTQLGYAYIASGGTQSIGLIAALAQLSFDTNKQFRLDIPGNLTVEEAITFKEQLNLEAVETAHLIHVYWAPLKSDDPTGVNGKGYIGTSALNIALSCLRNAQANSKGFASKNYPIAGREWPVQRTGLVQVVTPGDQELSALAKARINPVIFETYTGGGRYVFRDSLTCAPVENVLKKLISVVEMSTSIDDAVTRYAKDVLQLPMDVCIKRMTDFLQNLFEGAQGAKWITPSSDPAMGGSAFRFTVQPNAARPYDTMDYAYWLHYDGTNRQSYVTQTLSR</sequence>
<dbReference type="KEGG" id="mmob:F6R98_10545"/>
<gene>
    <name evidence="1" type="ORF">F6R98_10545</name>
</gene>
<organism evidence="1 2">
    <name type="scientific">Candidatus Methylospira mobilis</name>
    <dbReference type="NCBI Taxonomy" id="1808979"/>
    <lineage>
        <taxon>Bacteria</taxon>
        <taxon>Pseudomonadati</taxon>
        <taxon>Pseudomonadota</taxon>
        <taxon>Gammaproteobacteria</taxon>
        <taxon>Methylococcales</taxon>
        <taxon>Methylococcaceae</taxon>
        <taxon>Candidatus Methylospira</taxon>
    </lineage>
</organism>
<protein>
    <recommendedName>
        <fullName evidence="3">Phage tail protein</fullName>
    </recommendedName>
</protein>
<dbReference type="RefSeq" id="WP_153248988.1">
    <property type="nucleotide sequence ID" value="NZ_CP044205.1"/>
</dbReference>
<accession>A0A5Q0BGR6</accession>
<proteinExistence type="predicted"/>
<dbReference type="AlphaFoldDB" id="A0A5Q0BGR6"/>